<organism evidence="3 4">
    <name type="scientific">Desulfuromonas thiophila</name>
    <dbReference type="NCBI Taxonomy" id="57664"/>
    <lineage>
        <taxon>Bacteria</taxon>
        <taxon>Pseudomonadati</taxon>
        <taxon>Thermodesulfobacteriota</taxon>
        <taxon>Desulfuromonadia</taxon>
        <taxon>Desulfuromonadales</taxon>
        <taxon>Desulfuromonadaceae</taxon>
        <taxon>Desulfuromonas</taxon>
    </lineage>
</organism>
<dbReference type="InterPro" id="IPR042106">
    <property type="entry name" value="Nuo/plastoQ_OxRdtase_6_NuoJ"/>
</dbReference>
<keyword evidence="4" id="KW-1185">Reference proteome</keyword>
<dbReference type="STRING" id="57664.SAMN05661003_101202"/>
<proteinExistence type="inferred from homology"/>
<feature type="transmembrane region" description="Helical" evidence="2">
    <location>
        <begin position="60"/>
        <end position="80"/>
    </location>
</feature>
<keyword evidence="2" id="KW-1003">Cell membrane</keyword>
<comment type="catalytic activity">
    <reaction evidence="2">
        <text>a quinone + NADH + 5 H(+)(in) = a quinol + NAD(+) + 4 H(+)(out)</text>
        <dbReference type="Rhea" id="RHEA:57888"/>
        <dbReference type="ChEBI" id="CHEBI:15378"/>
        <dbReference type="ChEBI" id="CHEBI:24646"/>
        <dbReference type="ChEBI" id="CHEBI:57540"/>
        <dbReference type="ChEBI" id="CHEBI:57945"/>
        <dbReference type="ChEBI" id="CHEBI:132124"/>
    </reaction>
</comment>
<dbReference type="InterPro" id="IPR001457">
    <property type="entry name" value="NADH_UbQ/plastoQ_OxRdtase_su6"/>
</dbReference>
<dbReference type="GO" id="GO:0005886">
    <property type="term" value="C:plasma membrane"/>
    <property type="evidence" value="ECO:0007669"/>
    <property type="project" value="UniProtKB-SubCell"/>
</dbReference>
<keyword evidence="2" id="KW-0874">Quinone</keyword>
<dbReference type="EMBL" id="FNAQ01000001">
    <property type="protein sequence ID" value="SDD75283.1"/>
    <property type="molecule type" value="Genomic_DNA"/>
</dbReference>
<dbReference type="Proteomes" id="UP000243205">
    <property type="component" value="Unassembled WGS sequence"/>
</dbReference>
<evidence type="ECO:0000256" key="1">
    <source>
        <dbReference type="ARBA" id="ARBA00005698"/>
    </source>
</evidence>
<evidence type="ECO:0000313" key="4">
    <source>
        <dbReference type="Proteomes" id="UP000243205"/>
    </source>
</evidence>
<dbReference type="EC" id="7.1.1.-" evidence="2"/>
<dbReference type="AlphaFoldDB" id="A0A1G6XBU0"/>
<keyword evidence="2" id="KW-0520">NAD</keyword>
<dbReference type="Pfam" id="PF00499">
    <property type="entry name" value="Oxidored_q3"/>
    <property type="match status" value="1"/>
</dbReference>
<feature type="transmembrane region" description="Helical" evidence="2">
    <location>
        <begin position="144"/>
        <end position="166"/>
    </location>
</feature>
<dbReference type="GO" id="GO:0048038">
    <property type="term" value="F:quinone binding"/>
    <property type="evidence" value="ECO:0007669"/>
    <property type="project" value="UniProtKB-UniRule"/>
</dbReference>
<dbReference type="Gene3D" id="1.20.120.1200">
    <property type="entry name" value="NADH-ubiquinone/plastoquinone oxidoreductase chain 6, subunit NuoJ"/>
    <property type="match status" value="1"/>
</dbReference>
<dbReference type="PANTHER" id="PTHR33269:SF17">
    <property type="entry name" value="NADH-UBIQUINONE OXIDOREDUCTASE CHAIN 6"/>
    <property type="match status" value="1"/>
</dbReference>
<protein>
    <recommendedName>
        <fullName evidence="2">NADH-quinone oxidoreductase subunit J</fullName>
        <ecNumber evidence="2">7.1.1.-</ecNumber>
    </recommendedName>
</protein>
<evidence type="ECO:0000256" key="2">
    <source>
        <dbReference type="RuleBase" id="RU004429"/>
    </source>
</evidence>
<comment type="similarity">
    <text evidence="1 2">Belongs to the complex I subunit 6 family.</text>
</comment>
<comment type="subcellular location">
    <subcellularLocation>
        <location evidence="2">Cell membrane</location>
        <topology evidence="2">Multi-pass membrane protein</topology>
    </subcellularLocation>
</comment>
<dbReference type="RefSeq" id="WP_092075353.1">
    <property type="nucleotide sequence ID" value="NZ_FNAQ01000001.1"/>
</dbReference>
<feature type="transmembrane region" description="Helical" evidence="2">
    <location>
        <begin position="36"/>
        <end position="54"/>
    </location>
</feature>
<comment type="function">
    <text evidence="2">NDH-1 shuttles electrons from NADH, via FMN and iron-sulfur (Fe-S) centers, to quinones in the respiratory chain. Couples the redox reaction to proton translocation (for every two electrons transferred, four hydrogen ions are translocated across the cytoplasmic membrane), and thus conserves the redox energy in a proton gradient.</text>
</comment>
<gene>
    <name evidence="3" type="ORF">SAMN05661003_101202</name>
</gene>
<keyword evidence="2" id="KW-0472">Membrane</keyword>
<evidence type="ECO:0000313" key="3">
    <source>
        <dbReference type="EMBL" id="SDD75283.1"/>
    </source>
</evidence>
<reference evidence="4" key="1">
    <citation type="submission" date="2016-10" db="EMBL/GenBank/DDBJ databases">
        <authorList>
            <person name="Varghese N."/>
            <person name="Submissions S."/>
        </authorList>
    </citation>
    <scope>NUCLEOTIDE SEQUENCE [LARGE SCALE GENOMIC DNA]</scope>
    <source>
        <strain evidence="4">DSM 8987</strain>
    </source>
</reference>
<dbReference type="PANTHER" id="PTHR33269">
    <property type="entry name" value="NADH-UBIQUINONE OXIDOREDUCTASE CHAIN 6"/>
    <property type="match status" value="1"/>
</dbReference>
<accession>A0A1G6XBU0</accession>
<feature type="transmembrane region" description="Helical" evidence="2">
    <location>
        <begin position="6"/>
        <end position="24"/>
    </location>
</feature>
<name>A0A1G6XBU0_9BACT</name>
<dbReference type="OrthoDB" id="9790848at2"/>
<keyword evidence="2" id="KW-1133">Transmembrane helix</keyword>
<sequence length="170" mass="18275">MDLLQQLFFYLVALVTLVSGFLVIRCKNPINSAISLVMTFFCLAVFYVMLHAPFMAAVQIMVYAGAIMVLIMFVIMLLNLGSEVVGRYRHAVTGALVAGGLLLLQLLILVKQGGVSPTGGTINAQTVEAVGHTELIGFAMFTDFLLPFEIASILLLVAIVGAVVLAKREV</sequence>
<feature type="transmembrane region" description="Helical" evidence="2">
    <location>
        <begin position="92"/>
        <end position="110"/>
    </location>
</feature>
<dbReference type="GO" id="GO:0008137">
    <property type="term" value="F:NADH dehydrogenase (ubiquinone) activity"/>
    <property type="evidence" value="ECO:0007669"/>
    <property type="project" value="UniProtKB-UniRule"/>
</dbReference>
<keyword evidence="2" id="KW-0812">Transmembrane</keyword>